<keyword evidence="2" id="KW-1185">Reference proteome</keyword>
<name>A0ABS8VVG4_9PROT</name>
<comment type="caution">
    <text evidence="1">The sequence shown here is derived from an EMBL/GenBank/DDBJ whole genome shotgun (WGS) entry which is preliminary data.</text>
</comment>
<dbReference type="Proteomes" id="UP001521074">
    <property type="component" value="Unassembled WGS sequence"/>
</dbReference>
<gene>
    <name evidence="1" type="ORF">LWC05_09830</name>
</gene>
<reference evidence="1 2" key="1">
    <citation type="submission" date="2021-12" db="EMBL/GenBank/DDBJ databases">
        <title>Genome sequence of Acetobacter sicerae DmPark20a_162.</title>
        <authorList>
            <person name="Chaston J.M."/>
        </authorList>
    </citation>
    <scope>NUCLEOTIDE SEQUENCE [LARGE SCALE GENOMIC DNA]</scope>
    <source>
        <strain evidence="1 2">DmPark20a_162</strain>
    </source>
</reference>
<organism evidence="1 2">
    <name type="scientific">Acetobacter sicerae</name>
    <dbReference type="NCBI Taxonomy" id="85325"/>
    <lineage>
        <taxon>Bacteria</taxon>
        <taxon>Pseudomonadati</taxon>
        <taxon>Pseudomonadota</taxon>
        <taxon>Alphaproteobacteria</taxon>
        <taxon>Acetobacterales</taxon>
        <taxon>Acetobacteraceae</taxon>
        <taxon>Acetobacter</taxon>
    </lineage>
</organism>
<dbReference type="RefSeq" id="WP_232877868.1">
    <property type="nucleotide sequence ID" value="NZ_JAJSOJ010000029.1"/>
</dbReference>
<evidence type="ECO:0000313" key="2">
    <source>
        <dbReference type="Proteomes" id="UP001521074"/>
    </source>
</evidence>
<evidence type="ECO:0008006" key="3">
    <source>
        <dbReference type="Google" id="ProtNLM"/>
    </source>
</evidence>
<protein>
    <recommendedName>
        <fullName evidence="3">Secreted protein</fullName>
    </recommendedName>
</protein>
<sequence>MEAEELFLVAAENGERLVAMMAVASAVTAFAFAEASSCAVLMEGSGCDVSLVAAVSLGVVSVSSFCPVDGDATLAVFNWAEFACPVRD</sequence>
<dbReference type="EMBL" id="JAJSOJ010000029">
    <property type="protein sequence ID" value="MCE0744179.1"/>
    <property type="molecule type" value="Genomic_DNA"/>
</dbReference>
<evidence type="ECO:0000313" key="1">
    <source>
        <dbReference type="EMBL" id="MCE0744179.1"/>
    </source>
</evidence>
<proteinExistence type="predicted"/>
<accession>A0ABS8VVG4</accession>